<proteinExistence type="predicted"/>
<dbReference type="EMBL" id="MU276501">
    <property type="protein sequence ID" value="KAI0038444.1"/>
    <property type="molecule type" value="Genomic_DNA"/>
</dbReference>
<sequence length="145" mass="15842">MVPVTSGKVSSLVRRGTLARGSSRTSFSTISLSSSTRAMASRQSSSSTAFPSTRARCRSQYRSGKCVRRGCKPSPVPRASSRARTNTYPRSRSPAPALPSITRTSRTSRPARHLTRPTVTRSRLTPNLTRSRHSHHCGSCLVKTR</sequence>
<name>A0ACB8R2V9_9AGAM</name>
<comment type="caution">
    <text evidence="1">The sequence shown here is derived from an EMBL/GenBank/DDBJ whole genome shotgun (WGS) entry which is preliminary data.</text>
</comment>
<reference evidence="1" key="1">
    <citation type="submission" date="2021-02" db="EMBL/GenBank/DDBJ databases">
        <authorList>
            <consortium name="DOE Joint Genome Institute"/>
            <person name="Ahrendt S."/>
            <person name="Looney B.P."/>
            <person name="Miyauchi S."/>
            <person name="Morin E."/>
            <person name="Drula E."/>
            <person name="Courty P.E."/>
            <person name="Chicoki N."/>
            <person name="Fauchery L."/>
            <person name="Kohler A."/>
            <person name="Kuo A."/>
            <person name="Labutti K."/>
            <person name="Pangilinan J."/>
            <person name="Lipzen A."/>
            <person name="Riley R."/>
            <person name="Andreopoulos W."/>
            <person name="He G."/>
            <person name="Johnson J."/>
            <person name="Barry K.W."/>
            <person name="Grigoriev I.V."/>
            <person name="Nagy L."/>
            <person name="Hibbett D."/>
            <person name="Henrissat B."/>
            <person name="Matheny P.B."/>
            <person name="Labbe J."/>
            <person name="Martin F."/>
        </authorList>
    </citation>
    <scope>NUCLEOTIDE SEQUENCE</scope>
    <source>
        <strain evidence="1">FP105234-sp</strain>
    </source>
</reference>
<gene>
    <name evidence="1" type="ORF">FA95DRAFT_1220637</name>
</gene>
<organism evidence="1 2">
    <name type="scientific">Auriscalpium vulgare</name>
    <dbReference type="NCBI Taxonomy" id="40419"/>
    <lineage>
        <taxon>Eukaryota</taxon>
        <taxon>Fungi</taxon>
        <taxon>Dikarya</taxon>
        <taxon>Basidiomycota</taxon>
        <taxon>Agaricomycotina</taxon>
        <taxon>Agaricomycetes</taxon>
        <taxon>Russulales</taxon>
        <taxon>Auriscalpiaceae</taxon>
        <taxon>Auriscalpium</taxon>
    </lineage>
</organism>
<dbReference type="Proteomes" id="UP000814033">
    <property type="component" value="Unassembled WGS sequence"/>
</dbReference>
<evidence type="ECO:0000313" key="2">
    <source>
        <dbReference type="Proteomes" id="UP000814033"/>
    </source>
</evidence>
<protein>
    <submittedName>
        <fullName evidence="1">Uncharacterized protein</fullName>
    </submittedName>
</protein>
<accession>A0ACB8R2V9</accession>
<evidence type="ECO:0000313" key="1">
    <source>
        <dbReference type="EMBL" id="KAI0038444.1"/>
    </source>
</evidence>
<reference evidence="1" key="2">
    <citation type="journal article" date="2022" name="New Phytol.">
        <title>Evolutionary transition to the ectomycorrhizal habit in the genomes of a hyperdiverse lineage of mushroom-forming fungi.</title>
        <authorList>
            <person name="Looney B."/>
            <person name="Miyauchi S."/>
            <person name="Morin E."/>
            <person name="Drula E."/>
            <person name="Courty P.E."/>
            <person name="Kohler A."/>
            <person name="Kuo A."/>
            <person name="LaButti K."/>
            <person name="Pangilinan J."/>
            <person name="Lipzen A."/>
            <person name="Riley R."/>
            <person name="Andreopoulos W."/>
            <person name="He G."/>
            <person name="Johnson J."/>
            <person name="Nolan M."/>
            <person name="Tritt A."/>
            <person name="Barry K.W."/>
            <person name="Grigoriev I.V."/>
            <person name="Nagy L.G."/>
            <person name="Hibbett D."/>
            <person name="Henrissat B."/>
            <person name="Matheny P.B."/>
            <person name="Labbe J."/>
            <person name="Martin F.M."/>
        </authorList>
    </citation>
    <scope>NUCLEOTIDE SEQUENCE</scope>
    <source>
        <strain evidence="1">FP105234-sp</strain>
    </source>
</reference>
<keyword evidence="2" id="KW-1185">Reference proteome</keyword>